<reference evidence="2" key="1">
    <citation type="submission" date="2013-07" db="EMBL/GenBank/DDBJ databases">
        <title>The Genome Sequence of Cryptococcus pinus CBS10737.</title>
        <authorList>
            <consortium name="The Broad Institute Genome Sequencing Platform"/>
            <person name="Cuomo C."/>
            <person name="Litvintseva A."/>
            <person name="Chen Y."/>
            <person name="Heitman J."/>
            <person name="Sun S."/>
            <person name="Springer D."/>
            <person name="Dromer F."/>
            <person name="Young S.K."/>
            <person name="Zeng Q."/>
            <person name="Gargeya S."/>
            <person name="Fitzgerald M."/>
            <person name="Abouelleil A."/>
            <person name="Alvarado L."/>
            <person name="Berlin A.M."/>
            <person name="Chapman S.B."/>
            <person name="Dewar J."/>
            <person name="Goldberg J."/>
            <person name="Griggs A."/>
            <person name="Gujja S."/>
            <person name="Hansen M."/>
            <person name="Howarth C."/>
            <person name="Imamovic A."/>
            <person name="Larimer J."/>
            <person name="McCowan C."/>
            <person name="Murphy C."/>
            <person name="Pearson M."/>
            <person name="Priest M."/>
            <person name="Roberts A."/>
            <person name="Saif S."/>
            <person name="Shea T."/>
            <person name="Sykes S."/>
            <person name="Wortman J."/>
            <person name="Nusbaum C."/>
            <person name="Birren B."/>
        </authorList>
    </citation>
    <scope>NUCLEOTIDE SEQUENCE [LARGE SCALE GENOMIC DNA]</scope>
    <source>
        <strain evidence="2">CBS 10737</strain>
    </source>
</reference>
<evidence type="ECO:0000256" key="1">
    <source>
        <dbReference type="SAM" id="MobiDB-lite"/>
    </source>
</evidence>
<dbReference type="AlphaFoldDB" id="A0A1B9HWK0"/>
<organism evidence="2">
    <name type="scientific">Kwoniella pini CBS 10737</name>
    <dbReference type="NCBI Taxonomy" id="1296096"/>
    <lineage>
        <taxon>Eukaryota</taxon>
        <taxon>Fungi</taxon>
        <taxon>Dikarya</taxon>
        <taxon>Basidiomycota</taxon>
        <taxon>Agaricomycotina</taxon>
        <taxon>Tremellomycetes</taxon>
        <taxon>Tremellales</taxon>
        <taxon>Cryptococcaceae</taxon>
        <taxon>Kwoniella</taxon>
    </lineage>
</organism>
<accession>A0A1B9HWK0</accession>
<name>A0A1B9HWK0_9TREE</name>
<dbReference type="RefSeq" id="XP_019008849.1">
    <property type="nucleotide sequence ID" value="XM_019158236.1"/>
</dbReference>
<feature type="region of interest" description="Disordered" evidence="1">
    <location>
        <begin position="1"/>
        <end position="141"/>
    </location>
</feature>
<evidence type="ECO:0000313" key="4">
    <source>
        <dbReference type="Proteomes" id="UP000094020"/>
    </source>
</evidence>
<gene>
    <name evidence="2" type="ORF">I206_06533</name>
    <name evidence="3" type="ORF">I206_101494</name>
</gene>
<proteinExistence type="predicted"/>
<dbReference type="EMBL" id="KV700116">
    <property type="protein sequence ID" value="OCF47630.1"/>
    <property type="molecule type" value="Genomic_DNA"/>
</dbReference>
<feature type="compositionally biased region" description="Polar residues" evidence="1">
    <location>
        <begin position="90"/>
        <end position="106"/>
    </location>
</feature>
<feature type="compositionally biased region" description="Polar residues" evidence="1">
    <location>
        <begin position="42"/>
        <end position="62"/>
    </location>
</feature>
<dbReference type="EMBL" id="CP144520">
    <property type="protein sequence ID" value="WWC67584.1"/>
    <property type="molecule type" value="Genomic_DNA"/>
</dbReference>
<evidence type="ECO:0000313" key="2">
    <source>
        <dbReference type="EMBL" id="OCF47630.1"/>
    </source>
</evidence>
<reference evidence="3" key="2">
    <citation type="submission" date="2013-07" db="EMBL/GenBank/DDBJ databases">
        <authorList>
            <consortium name="The Broad Institute Genome Sequencing Platform"/>
            <person name="Cuomo C."/>
            <person name="Litvintseva A."/>
            <person name="Chen Y."/>
            <person name="Heitman J."/>
            <person name="Sun S."/>
            <person name="Springer D."/>
            <person name="Dromer F."/>
            <person name="Young S.K."/>
            <person name="Zeng Q."/>
            <person name="Gargeya S."/>
            <person name="Fitzgerald M."/>
            <person name="Abouelleil A."/>
            <person name="Alvarado L."/>
            <person name="Berlin A.M."/>
            <person name="Chapman S.B."/>
            <person name="Dewar J."/>
            <person name="Goldberg J."/>
            <person name="Griggs A."/>
            <person name="Gujja S."/>
            <person name="Hansen M."/>
            <person name="Howarth C."/>
            <person name="Imamovic A."/>
            <person name="Larimer J."/>
            <person name="McCowan C."/>
            <person name="Murphy C."/>
            <person name="Pearson M."/>
            <person name="Priest M."/>
            <person name="Roberts A."/>
            <person name="Saif S."/>
            <person name="Shea T."/>
            <person name="Sykes S."/>
            <person name="Wortman J."/>
            <person name="Nusbaum C."/>
            <person name="Birren B."/>
        </authorList>
    </citation>
    <scope>NUCLEOTIDE SEQUENCE</scope>
    <source>
        <strain evidence="3">CBS 10737</strain>
    </source>
</reference>
<keyword evidence="4" id="KW-1185">Reference proteome</keyword>
<dbReference type="KEGG" id="kpin:30174902"/>
<evidence type="ECO:0000313" key="3">
    <source>
        <dbReference type="EMBL" id="WWC67584.1"/>
    </source>
</evidence>
<feature type="compositionally biased region" description="Basic and acidic residues" evidence="1">
    <location>
        <begin position="129"/>
        <end position="141"/>
    </location>
</feature>
<feature type="compositionally biased region" description="Basic and acidic residues" evidence="1">
    <location>
        <begin position="110"/>
        <end position="122"/>
    </location>
</feature>
<reference evidence="2" key="3">
    <citation type="submission" date="2016-07" db="EMBL/GenBank/DDBJ databases">
        <title>Evolution of pathogenesis and genome organization in the Tremellales.</title>
        <authorList>
            <person name="Cuomo C."/>
            <person name="Litvintseva A."/>
            <person name="Heitman J."/>
            <person name="Chen Y."/>
            <person name="Sun S."/>
            <person name="Springer D."/>
            <person name="Dromer F."/>
            <person name="Young S."/>
            <person name="Zeng Q."/>
            <person name="Chapman S."/>
            <person name="Gujja S."/>
            <person name="Saif S."/>
            <person name="Birren B."/>
        </authorList>
    </citation>
    <scope>NUCLEOTIDE SEQUENCE</scope>
    <source>
        <strain evidence="2">CBS 10737</strain>
    </source>
</reference>
<sequence length="141" mass="15031">MSDRRIFRGIVASADERQHNGRNYTRDPPTPPDSGISRESSDTFSVKDTGTEATAGSDNGSDATAGFVNGSYKSSETSPVVQNEVKAMAESNNSSDKLSQSFSVVSTVGERVEADGDVSPKEDSEDDPDRVKVNHSRQGDA</sequence>
<protein>
    <submittedName>
        <fullName evidence="2">Uncharacterized protein</fullName>
    </submittedName>
</protein>
<reference evidence="3" key="4">
    <citation type="submission" date="2024-02" db="EMBL/GenBank/DDBJ databases">
        <title>Comparative genomics of Cryptococcus and Kwoniella reveals pathogenesis evolution and contrasting modes of karyotype evolution via chromosome fusion or intercentromeric recombination.</title>
        <authorList>
            <person name="Coelho M.A."/>
            <person name="David-Palma M."/>
            <person name="Shea T."/>
            <person name="Bowers K."/>
            <person name="McGinley-Smith S."/>
            <person name="Mohammad A.W."/>
            <person name="Gnirke A."/>
            <person name="Yurkov A.M."/>
            <person name="Nowrousian M."/>
            <person name="Sun S."/>
            <person name="Cuomo C.A."/>
            <person name="Heitman J."/>
        </authorList>
    </citation>
    <scope>NUCLEOTIDE SEQUENCE</scope>
    <source>
        <strain evidence="3">CBS 10737</strain>
    </source>
</reference>
<dbReference type="GeneID" id="30174902"/>
<feature type="compositionally biased region" description="Polar residues" evidence="1">
    <location>
        <begin position="71"/>
        <end position="81"/>
    </location>
</feature>
<dbReference type="Proteomes" id="UP000094020">
    <property type="component" value="Chromosome 2"/>
</dbReference>